<gene>
    <name evidence="1" type="ORF">HUK38_06880</name>
</gene>
<keyword evidence="2" id="KW-1185">Reference proteome</keyword>
<dbReference type="SUPFAM" id="SSF50118">
    <property type="entry name" value="Cell growth inhibitor/plasmid maintenance toxic component"/>
    <property type="match status" value="1"/>
</dbReference>
<dbReference type="Pfam" id="PF02452">
    <property type="entry name" value="PemK_toxin"/>
    <property type="match status" value="1"/>
</dbReference>
<dbReference type="Proteomes" id="UP000548632">
    <property type="component" value="Unassembled WGS sequence"/>
</dbReference>
<sequence>MDLKTGDLVLCEFYFSDTKQSKRRPVLVFKNNLPFDDFVGIPVSSQVQQLHEDEYLIEQADFMQGQLPKTSKVMVRKTFVISKQVVIKQYDCLTPQSQQRLQQVFCRYFGCN</sequence>
<dbReference type="InterPro" id="IPR003477">
    <property type="entry name" value="PemK-like"/>
</dbReference>
<reference evidence="1 2" key="1">
    <citation type="journal article" date="2020" name="Arch. Microbiol.">
        <title>The genome sequence of the giant phototrophic gammaproteobacterium Thiospirillum jenense gives insight into its physiological properties and phylogenetic relationships.</title>
        <authorList>
            <person name="Imhoff J.F."/>
            <person name="Meyer T.E."/>
            <person name="Kyndt J.A."/>
        </authorList>
    </citation>
    <scope>NUCLEOTIDE SEQUENCE [LARGE SCALE GENOMIC DNA]</scope>
    <source>
        <strain evidence="1 2">DSM 216</strain>
    </source>
</reference>
<dbReference type="Gene3D" id="2.30.30.110">
    <property type="match status" value="1"/>
</dbReference>
<proteinExistence type="predicted"/>
<dbReference type="EMBL" id="JABVCQ010000011">
    <property type="protein sequence ID" value="MBB1125955.1"/>
    <property type="molecule type" value="Genomic_DNA"/>
</dbReference>
<comment type="caution">
    <text evidence="1">The sequence shown here is derived from an EMBL/GenBank/DDBJ whole genome shotgun (WGS) entry which is preliminary data.</text>
</comment>
<dbReference type="AlphaFoldDB" id="A0A839H9J6"/>
<accession>A0A839H9J6</accession>
<dbReference type="InterPro" id="IPR011067">
    <property type="entry name" value="Plasmid_toxin/cell-grow_inhib"/>
</dbReference>
<evidence type="ECO:0000313" key="1">
    <source>
        <dbReference type="EMBL" id="MBB1125955.1"/>
    </source>
</evidence>
<protein>
    <submittedName>
        <fullName evidence="1">Type II toxin-antitoxin system PemK/MazF family toxin</fullName>
    </submittedName>
</protein>
<name>A0A839H9J6_9GAMM</name>
<organism evidence="1 2">
    <name type="scientific">Thiospirillum jenense</name>
    <dbReference type="NCBI Taxonomy" id="1653858"/>
    <lineage>
        <taxon>Bacteria</taxon>
        <taxon>Pseudomonadati</taxon>
        <taxon>Pseudomonadota</taxon>
        <taxon>Gammaproteobacteria</taxon>
        <taxon>Chromatiales</taxon>
        <taxon>Chromatiaceae</taxon>
        <taxon>Thiospirillum</taxon>
    </lineage>
</organism>
<evidence type="ECO:0000313" key="2">
    <source>
        <dbReference type="Proteomes" id="UP000548632"/>
    </source>
</evidence>
<dbReference type="GO" id="GO:0003677">
    <property type="term" value="F:DNA binding"/>
    <property type="evidence" value="ECO:0007669"/>
    <property type="project" value="InterPro"/>
</dbReference>
<dbReference type="RefSeq" id="WP_182583580.1">
    <property type="nucleotide sequence ID" value="NZ_JABVCQ010000011.1"/>
</dbReference>